<protein>
    <submittedName>
        <fullName evidence="3">Uncharacterized protein</fullName>
    </submittedName>
</protein>
<feature type="transmembrane region" description="Helical" evidence="2">
    <location>
        <begin position="7"/>
        <end position="25"/>
    </location>
</feature>
<evidence type="ECO:0000256" key="2">
    <source>
        <dbReference type="SAM" id="Phobius"/>
    </source>
</evidence>
<evidence type="ECO:0000313" key="3">
    <source>
        <dbReference type="EMBL" id="WEK56167.1"/>
    </source>
</evidence>
<dbReference type="Proteomes" id="UP001178662">
    <property type="component" value="Chromosome"/>
</dbReference>
<organism evidence="3 4">
    <name type="scientific">Candidatus Cohnella colombiensis</name>
    <dbReference type="NCBI Taxonomy" id="3121368"/>
    <lineage>
        <taxon>Bacteria</taxon>
        <taxon>Bacillati</taxon>
        <taxon>Bacillota</taxon>
        <taxon>Bacilli</taxon>
        <taxon>Bacillales</taxon>
        <taxon>Paenibacillaceae</taxon>
        <taxon>Cohnella</taxon>
    </lineage>
</organism>
<dbReference type="AlphaFoldDB" id="A0AA95JEJ8"/>
<keyword evidence="2" id="KW-0812">Transmembrane</keyword>
<keyword evidence="4" id="KW-1185">Reference proteome</keyword>
<reference evidence="3" key="1">
    <citation type="submission" date="2023-03" db="EMBL/GenBank/DDBJ databases">
        <title>Andean soil-derived lignocellulolytic bacterial consortium as a source of novel taxa and putative plastic-active enzymes.</title>
        <authorList>
            <person name="Diaz-Garcia L."/>
            <person name="Chuvochina M."/>
            <person name="Feuerriegel G."/>
            <person name="Bunk B."/>
            <person name="Sproer C."/>
            <person name="Streit W.R."/>
            <person name="Rodriguez L.M."/>
            <person name="Overmann J."/>
            <person name="Jimenez D.J."/>
        </authorList>
    </citation>
    <scope>NUCLEOTIDE SEQUENCE</scope>
    <source>
        <strain evidence="3">MAG 2441</strain>
    </source>
</reference>
<accession>A0AA95JEJ8</accession>
<feature type="transmembrane region" description="Helical" evidence="2">
    <location>
        <begin position="37"/>
        <end position="58"/>
    </location>
</feature>
<keyword evidence="2" id="KW-0472">Membrane</keyword>
<name>A0AA95JEJ8_9BACL</name>
<feature type="region of interest" description="Disordered" evidence="1">
    <location>
        <begin position="100"/>
        <end position="123"/>
    </location>
</feature>
<proteinExistence type="predicted"/>
<evidence type="ECO:0000313" key="4">
    <source>
        <dbReference type="Proteomes" id="UP001178662"/>
    </source>
</evidence>
<sequence>MIGATRLKVGFGAICAFITFIFSLSNNPFGTTLLRTIYAWVAFTVIAFVVSHLLTLLLNPTSTKQTTNVSDEERGTVLDLVTPDESNELSDLMKERWADSKEEQPVDFQPLQPKRLVSLDNPNPEDVVQTIRRLTDE</sequence>
<gene>
    <name evidence="3" type="ORF">P0Y55_09000</name>
</gene>
<keyword evidence="2" id="KW-1133">Transmembrane helix</keyword>
<evidence type="ECO:0000256" key="1">
    <source>
        <dbReference type="SAM" id="MobiDB-lite"/>
    </source>
</evidence>
<dbReference type="EMBL" id="CP119317">
    <property type="protein sequence ID" value="WEK56167.1"/>
    <property type="molecule type" value="Genomic_DNA"/>
</dbReference>